<keyword evidence="2" id="KW-1185">Reference proteome</keyword>
<evidence type="ECO:0000313" key="2">
    <source>
        <dbReference type="Proteomes" id="UP001293254"/>
    </source>
</evidence>
<organism evidence="1 2">
    <name type="scientific">Sesamum alatum</name>
    <dbReference type="NCBI Taxonomy" id="300844"/>
    <lineage>
        <taxon>Eukaryota</taxon>
        <taxon>Viridiplantae</taxon>
        <taxon>Streptophyta</taxon>
        <taxon>Embryophyta</taxon>
        <taxon>Tracheophyta</taxon>
        <taxon>Spermatophyta</taxon>
        <taxon>Magnoliopsida</taxon>
        <taxon>eudicotyledons</taxon>
        <taxon>Gunneridae</taxon>
        <taxon>Pentapetalae</taxon>
        <taxon>asterids</taxon>
        <taxon>lamiids</taxon>
        <taxon>Lamiales</taxon>
        <taxon>Pedaliaceae</taxon>
        <taxon>Sesamum</taxon>
    </lineage>
</organism>
<dbReference type="Proteomes" id="UP001293254">
    <property type="component" value="Unassembled WGS sequence"/>
</dbReference>
<reference evidence="1" key="2">
    <citation type="journal article" date="2024" name="Plant">
        <title>Genomic evolution and insights into agronomic trait innovations of Sesamum species.</title>
        <authorList>
            <person name="Miao H."/>
            <person name="Wang L."/>
            <person name="Qu L."/>
            <person name="Liu H."/>
            <person name="Sun Y."/>
            <person name="Le M."/>
            <person name="Wang Q."/>
            <person name="Wei S."/>
            <person name="Zheng Y."/>
            <person name="Lin W."/>
            <person name="Duan Y."/>
            <person name="Cao H."/>
            <person name="Xiong S."/>
            <person name="Wang X."/>
            <person name="Wei L."/>
            <person name="Li C."/>
            <person name="Ma Q."/>
            <person name="Ju M."/>
            <person name="Zhao R."/>
            <person name="Li G."/>
            <person name="Mu C."/>
            <person name="Tian Q."/>
            <person name="Mei H."/>
            <person name="Zhang T."/>
            <person name="Gao T."/>
            <person name="Zhang H."/>
        </authorList>
    </citation>
    <scope>NUCLEOTIDE SEQUENCE</scope>
    <source>
        <strain evidence="1">3651</strain>
    </source>
</reference>
<protein>
    <recommendedName>
        <fullName evidence="3">Reverse transcriptase zinc-binding domain-containing protein</fullName>
    </recommendedName>
</protein>
<evidence type="ECO:0000313" key="1">
    <source>
        <dbReference type="EMBL" id="KAK4416954.1"/>
    </source>
</evidence>
<evidence type="ECO:0008006" key="3">
    <source>
        <dbReference type="Google" id="ProtNLM"/>
    </source>
</evidence>
<gene>
    <name evidence="1" type="ORF">Salat_2520900</name>
</gene>
<name>A0AAE1XST4_9LAMI</name>
<dbReference type="EMBL" id="JACGWO010000010">
    <property type="protein sequence ID" value="KAK4416954.1"/>
    <property type="molecule type" value="Genomic_DNA"/>
</dbReference>
<reference evidence="1" key="1">
    <citation type="submission" date="2020-06" db="EMBL/GenBank/DDBJ databases">
        <authorList>
            <person name="Li T."/>
            <person name="Hu X."/>
            <person name="Zhang T."/>
            <person name="Song X."/>
            <person name="Zhang H."/>
            <person name="Dai N."/>
            <person name="Sheng W."/>
            <person name="Hou X."/>
            <person name="Wei L."/>
        </authorList>
    </citation>
    <scope>NUCLEOTIDE SEQUENCE</scope>
    <source>
        <strain evidence="1">3651</strain>
        <tissue evidence="1">Leaf</tissue>
    </source>
</reference>
<comment type="caution">
    <text evidence="1">The sequence shown here is derived from an EMBL/GenBank/DDBJ whole genome shotgun (WGS) entry which is preliminary data.</text>
</comment>
<sequence>MHLKFQKPRFTSPPKLLSPKRLLLPSQLHNPPLVLYRNLNENTLNVPSFSDFRSKFRPIGYDESALVASLIDHTHGEWNEATVRNLFLTSESELNTGHSPWPRNQGVSDFCPVCKAPGEVFAHAILHCPIAQQTWALSDLPWRVVSDWKGDAEAWLCGVLDKLEGPDADFAPTLCWQIWLNRNRWLWDGGGLSPPDIVWRARCLLSEFIEYHTSLKGREGTMSNIVEW</sequence>
<proteinExistence type="predicted"/>
<dbReference type="AlphaFoldDB" id="A0AAE1XST4"/>
<accession>A0AAE1XST4</accession>